<dbReference type="GO" id="GO:0003677">
    <property type="term" value="F:DNA binding"/>
    <property type="evidence" value="ECO:0007669"/>
    <property type="project" value="InterPro"/>
</dbReference>
<keyword evidence="2" id="KW-0479">Metal-binding</keyword>
<keyword evidence="9" id="KW-1185">Reference proteome</keyword>
<dbReference type="Pfam" id="PF01754">
    <property type="entry name" value="zf-A20"/>
    <property type="match status" value="1"/>
</dbReference>
<dbReference type="InterPro" id="IPR035896">
    <property type="entry name" value="AN1-like_Znf"/>
</dbReference>
<name>A0AAN9Q0L3_CANGL</name>
<dbReference type="PANTHER" id="PTHR10634:SF124">
    <property type="entry name" value="ZINC FINGER A20 AND AN1 DOMAIN-CONTAINING STRESS-ASSOCIATED PROTEIN 8-RELATED"/>
    <property type="match status" value="1"/>
</dbReference>
<dbReference type="InterPro" id="IPR050652">
    <property type="entry name" value="AN1_A20_ZnFinger"/>
</dbReference>
<dbReference type="PROSITE" id="PS51039">
    <property type="entry name" value="ZF_AN1"/>
    <property type="match status" value="1"/>
</dbReference>
<evidence type="ECO:0000313" key="9">
    <source>
        <dbReference type="Proteomes" id="UP001367508"/>
    </source>
</evidence>
<dbReference type="GO" id="GO:0008270">
    <property type="term" value="F:zinc ion binding"/>
    <property type="evidence" value="ECO:0007669"/>
    <property type="project" value="UniProtKB-KW"/>
</dbReference>
<comment type="caution">
    <text evidence="8">The sequence shown here is derived from an EMBL/GenBank/DDBJ whole genome shotgun (WGS) entry which is preliminary data.</text>
</comment>
<gene>
    <name evidence="8" type="ORF">VNO77_33396</name>
</gene>
<organism evidence="8 9">
    <name type="scientific">Canavalia gladiata</name>
    <name type="common">Sword bean</name>
    <name type="synonym">Dolichos gladiatus</name>
    <dbReference type="NCBI Taxonomy" id="3824"/>
    <lineage>
        <taxon>Eukaryota</taxon>
        <taxon>Viridiplantae</taxon>
        <taxon>Streptophyta</taxon>
        <taxon>Embryophyta</taxon>
        <taxon>Tracheophyta</taxon>
        <taxon>Spermatophyta</taxon>
        <taxon>Magnoliopsida</taxon>
        <taxon>eudicotyledons</taxon>
        <taxon>Gunneridae</taxon>
        <taxon>Pentapetalae</taxon>
        <taxon>rosids</taxon>
        <taxon>fabids</taxon>
        <taxon>Fabales</taxon>
        <taxon>Fabaceae</taxon>
        <taxon>Papilionoideae</taxon>
        <taxon>50 kb inversion clade</taxon>
        <taxon>NPAAA clade</taxon>
        <taxon>indigoferoid/millettioid clade</taxon>
        <taxon>Phaseoleae</taxon>
        <taxon>Canavalia</taxon>
    </lineage>
</organism>
<evidence type="ECO:0000256" key="4">
    <source>
        <dbReference type="ARBA" id="ARBA00022833"/>
    </source>
</evidence>
<dbReference type="AlphaFoldDB" id="A0AAN9Q0L3"/>
<evidence type="ECO:0000259" key="6">
    <source>
        <dbReference type="PROSITE" id="PS51036"/>
    </source>
</evidence>
<dbReference type="PROSITE" id="PS51036">
    <property type="entry name" value="ZF_A20"/>
    <property type="match status" value="1"/>
</dbReference>
<proteinExistence type="predicted"/>
<feature type="domain" description="AN1-type" evidence="7">
    <location>
        <begin position="82"/>
        <end position="128"/>
    </location>
</feature>
<feature type="domain" description="A20-type" evidence="6">
    <location>
        <begin position="1"/>
        <end position="36"/>
    </location>
</feature>
<dbReference type="EMBL" id="JAYMYQ010000008">
    <property type="protein sequence ID" value="KAK7314868.1"/>
    <property type="molecule type" value="Genomic_DNA"/>
</dbReference>
<sequence>MVPPLCANGCGFYGSASAMDKNLCSKCYKDYLKQIVTKSDDDGLNGETKNLNDEVFNVLESSTSDVGAAMGTVAPADSASTNKKNKRCKSCNRMVGIMGFECRCGNVFCGRHRYPEQHACTVDLKEIGRKALFKQNPLCIGDKLKHRI</sequence>
<evidence type="ECO:0000256" key="5">
    <source>
        <dbReference type="PROSITE-ProRule" id="PRU00449"/>
    </source>
</evidence>
<evidence type="ECO:0000256" key="3">
    <source>
        <dbReference type="ARBA" id="ARBA00022771"/>
    </source>
</evidence>
<dbReference type="InterPro" id="IPR000058">
    <property type="entry name" value="Znf_AN1"/>
</dbReference>
<dbReference type="Pfam" id="PF01428">
    <property type="entry name" value="zf-AN1"/>
    <property type="match status" value="1"/>
</dbReference>
<dbReference type="Gene3D" id="1.20.5.4770">
    <property type="match status" value="1"/>
</dbReference>
<dbReference type="FunFam" id="4.10.1110.10:FF:000001">
    <property type="entry name" value="Zinc finger AN1-type containing 6"/>
    <property type="match status" value="1"/>
</dbReference>
<dbReference type="SMART" id="SM00154">
    <property type="entry name" value="ZnF_AN1"/>
    <property type="match status" value="1"/>
</dbReference>
<evidence type="ECO:0000256" key="2">
    <source>
        <dbReference type="ARBA" id="ARBA00022723"/>
    </source>
</evidence>
<evidence type="ECO:0000256" key="1">
    <source>
        <dbReference type="ARBA" id="ARBA00003732"/>
    </source>
</evidence>
<accession>A0AAN9Q0L3</accession>
<dbReference type="Gene3D" id="4.10.1110.10">
    <property type="entry name" value="AN1-like Zinc finger"/>
    <property type="match status" value="1"/>
</dbReference>
<dbReference type="SUPFAM" id="SSF57716">
    <property type="entry name" value="Glucocorticoid receptor-like (DNA-binding domain)"/>
    <property type="match status" value="1"/>
</dbReference>
<dbReference type="PANTHER" id="PTHR10634">
    <property type="entry name" value="AN1-TYPE ZINC FINGER PROTEIN"/>
    <property type="match status" value="1"/>
</dbReference>
<keyword evidence="4" id="KW-0862">Zinc</keyword>
<keyword evidence="3 5" id="KW-0863">Zinc-finger</keyword>
<evidence type="ECO:0000259" key="7">
    <source>
        <dbReference type="PROSITE" id="PS51039"/>
    </source>
</evidence>
<dbReference type="InterPro" id="IPR002653">
    <property type="entry name" value="Znf_A20"/>
</dbReference>
<dbReference type="SUPFAM" id="SSF118310">
    <property type="entry name" value="AN1-like Zinc finger"/>
    <property type="match status" value="1"/>
</dbReference>
<dbReference type="Proteomes" id="UP001367508">
    <property type="component" value="Unassembled WGS sequence"/>
</dbReference>
<protein>
    <submittedName>
        <fullName evidence="8">Uncharacterized protein</fullName>
    </submittedName>
</protein>
<evidence type="ECO:0000313" key="8">
    <source>
        <dbReference type="EMBL" id="KAK7314868.1"/>
    </source>
</evidence>
<comment type="function">
    <text evidence="1">May be involved in environmental stress response.</text>
</comment>
<dbReference type="SMART" id="SM00259">
    <property type="entry name" value="ZnF_A20"/>
    <property type="match status" value="1"/>
</dbReference>
<reference evidence="8 9" key="1">
    <citation type="submission" date="2024-01" db="EMBL/GenBank/DDBJ databases">
        <title>The genomes of 5 underutilized Papilionoideae crops provide insights into root nodulation and disease resistanc.</title>
        <authorList>
            <person name="Jiang F."/>
        </authorList>
    </citation>
    <scope>NUCLEOTIDE SEQUENCE [LARGE SCALE GENOMIC DNA]</scope>
    <source>
        <strain evidence="8">LVBAO_FW01</strain>
        <tissue evidence="8">Leaves</tissue>
    </source>
</reference>